<comment type="caution">
    <text evidence="1">The sequence shown here is derived from an EMBL/GenBank/DDBJ whole genome shotgun (WGS) entry which is preliminary data.</text>
</comment>
<evidence type="ECO:0000313" key="1">
    <source>
        <dbReference type="EMBL" id="KAJ7362900.1"/>
    </source>
</evidence>
<sequence length="508" mass="57488">MDMLQTSTSSLSDAVYTATSSSTQWGPGAMAGKAILAMGKAVVRSAEYLVISRRLSNIKAALPCSDNDLSQQLNLEAMFDDLLDLSRPTLYPEAFRMQAMQLILAQIASKEIYHLLCSISKWEIDHDELVSFLSEIIGVVLFSKRGFIDEKLVSAYMAALPHDSHPWSPCISFLTKIAELNDHMFSGVLGARFLEMILWVSGSQKQGKRFDKIVDGACSEELTVLENTCLEAFTMLSDPSSQYLSLLWVEQVTGLFSRHLTRSLFGMVNSLTLQHLWLVVEARLLTMHADAMLNMMRQHGQLFRLEVPFGIQYTEAARDLSDYLPRSTFLHSISTLSARFLRNFLLCAGIGGDVHSKTIEYLARLSYKKQVVALTQMIQHLVLQSHVDPSTAEPAMVLFTPKTPDLARNIVQFLKDISASFQSTESPLLDATLLNILPFIHIRWDPGRVFEDIYRRMYSPFHRRHKSLPSYRAHTLELVSRIRSFGLCTVVNEVDRMGDWVYFLQPLF</sequence>
<accession>A0AAD7AMK4</accession>
<dbReference type="EMBL" id="JARIHO010000004">
    <property type="protein sequence ID" value="KAJ7362900.1"/>
    <property type="molecule type" value="Genomic_DNA"/>
</dbReference>
<name>A0AAD7AMK4_9AGAR</name>
<evidence type="ECO:0000313" key="2">
    <source>
        <dbReference type="Proteomes" id="UP001218218"/>
    </source>
</evidence>
<gene>
    <name evidence="1" type="ORF">DFH08DRAFT_327618</name>
</gene>
<dbReference type="Proteomes" id="UP001218218">
    <property type="component" value="Unassembled WGS sequence"/>
</dbReference>
<reference evidence="1" key="1">
    <citation type="submission" date="2023-03" db="EMBL/GenBank/DDBJ databases">
        <title>Massive genome expansion in bonnet fungi (Mycena s.s.) driven by repeated elements and novel gene families across ecological guilds.</title>
        <authorList>
            <consortium name="Lawrence Berkeley National Laboratory"/>
            <person name="Harder C.B."/>
            <person name="Miyauchi S."/>
            <person name="Viragh M."/>
            <person name="Kuo A."/>
            <person name="Thoen E."/>
            <person name="Andreopoulos B."/>
            <person name="Lu D."/>
            <person name="Skrede I."/>
            <person name="Drula E."/>
            <person name="Henrissat B."/>
            <person name="Morin E."/>
            <person name="Kohler A."/>
            <person name="Barry K."/>
            <person name="LaButti K."/>
            <person name="Morin E."/>
            <person name="Salamov A."/>
            <person name="Lipzen A."/>
            <person name="Mereny Z."/>
            <person name="Hegedus B."/>
            <person name="Baldrian P."/>
            <person name="Stursova M."/>
            <person name="Weitz H."/>
            <person name="Taylor A."/>
            <person name="Grigoriev I.V."/>
            <person name="Nagy L.G."/>
            <person name="Martin F."/>
            <person name="Kauserud H."/>
        </authorList>
    </citation>
    <scope>NUCLEOTIDE SEQUENCE</scope>
    <source>
        <strain evidence="1">CBHHK002</strain>
    </source>
</reference>
<protein>
    <submittedName>
        <fullName evidence="1">Uncharacterized protein</fullName>
    </submittedName>
</protein>
<proteinExistence type="predicted"/>
<organism evidence="1 2">
    <name type="scientific">Mycena albidolilacea</name>
    <dbReference type="NCBI Taxonomy" id="1033008"/>
    <lineage>
        <taxon>Eukaryota</taxon>
        <taxon>Fungi</taxon>
        <taxon>Dikarya</taxon>
        <taxon>Basidiomycota</taxon>
        <taxon>Agaricomycotina</taxon>
        <taxon>Agaricomycetes</taxon>
        <taxon>Agaricomycetidae</taxon>
        <taxon>Agaricales</taxon>
        <taxon>Marasmiineae</taxon>
        <taxon>Mycenaceae</taxon>
        <taxon>Mycena</taxon>
    </lineage>
</organism>
<dbReference type="AlphaFoldDB" id="A0AAD7AMK4"/>
<keyword evidence="2" id="KW-1185">Reference proteome</keyword>